<dbReference type="GO" id="GO:0003746">
    <property type="term" value="F:translation elongation factor activity"/>
    <property type="evidence" value="ECO:0007669"/>
    <property type="project" value="UniProtKB-KW"/>
</dbReference>
<organism evidence="3 4">
    <name type="scientific">Tropilaelaps mercedesae</name>
    <dbReference type="NCBI Taxonomy" id="418985"/>
    <lineage>
        <taxon>Eukaryota</taxon>
        <taxon>Metazoa</taxon>
        <taxon>Ecdysozoa</taxon>
        <taxon>Arthropoda</taxon>
        <taxon>Chelicerata</taxon>
        <taxon>Arachnida</taxon>
        <taxon>Acari</taxon>
        <taxon>Parasitiformes</taxon>
        <taxon>Mesostigmata</taxon>
        <taxon>Gamasina</taxon>
        <taxon>Dermanyssoidea</taxon>
        <taxon>Laelapidae</taxon>
        <taxon>Tropilaelaps</taxon>
    </lineage>
</organism>
<keyword evidence="4" id="KW-1185">Reference proteome</keyword>
<dbReference type="EMBL" id="MNPL01018247">
    <property type="protein sequence ID" value="OQR70219.1"/>
    <property type="molecule type" value="Genomic_DNA"/>
</dbReference>
<evidence type="ECO:0000313" key="3">
    <source>
        <dbReference type="EMBL" id="OQR70219.1"/>
    </source>
</evidence>
<reference evidence="3 4" key="1">
    <citation type="journal article" date="2017" name="Gigascience">
        <title>Draft genome of the honey bee ectoparasitic mite, Tropilaelaps mercedesae, is shaped by the parasitic life history.</title>
        <authorList>
            <person name="Dong X."/>
            <person name="Armstrong S.D."/>
            <person name="Xia D."/>
            <person name="Makepeace B.L."/>
            <person name="Darby A.C."/>
            <person name="Kadowaki T."/>
        </authorList>
    </citation>
    <scope>NUCLEOTIDE SEQUENCE [LARGE SCALE GENOMIC DNA]</scope>
    <source>
        <strain evidence="3">Wuxi-XJTLU</strain>
    </source>
</reference>
<evidence type="ECO:0000256" key="1">
    <source>
        <dbReference type="SAM" id="MobiDB-lite"/>
    </source>
</evidence>
<accession>A0A1V9X9J2</accession>
<sequence length="226" mass="24841">MSRYRPCTISRRVQHPHQIRPSDSGLHNLFGGLATRHPTCLIASVDDHRWRHRSFTGEGTLVHRQFRPRCDDSWNSALRASGCRRRANMAALVEGCRYGLSSEGTNSSDRTLIFVKLTDSALKAVEDFVKFKYRTAVDVKARPCNRTSGSCAPVSCSPGIPPRSTPCRPLMATRERRPASGPADASGITRSRPRPGPQANKRTLRKIEPQVASPAIGLSGSQATQP</sequence>
<dbReference type="OrthoDB" id="6284217at2759"/>
<name>A0A1V9X9J2_9ACAR</name>
<dbReference type="InterPro" id="IPR019464">
    <property type="entry name" value="ELL_N"/>
</dbReference>
<comment type="caution">
    <text evidence="3">The sequence shown here is derived from an EMBL/GenBank/DDBJ whole genome shotgun (WGS) entry which is preliminary data.</text>
</comment>
<feature type="domain" description="RNA polymerase II elongation factor ELL N-terminal" evidence="2">
    <location>
        <begin position="97"/>
        <end position="133"/>
    </location>
</feature>
<evidence type="ECO:0000259" key="2">
    <source>
        <dbReference type="Pfam" id="PF10390"/>
    </source>
</evidence>
<gene>
    <name evidence="3" type="ORF">BIW11_04202</name>
</gene>
<dbReference type="GO" id="GO:0006368">
    <property type="term" value="P:transcription elongation by RNA polymerase II"/>
    <property type="evidence" value="ECO:0007669"/>
    <property type="project" value="InterPro"/>
</dbReference>
<dbReference type="GO" id="GO:0008023">
    <property type="term" value="C:transcription elongation factor complex"/>
    <property type="evidence" value="ECO:0007669"/>
    <property type="project" value="InterPro"/>
</dbReference>
<evidence type="ECO:0000313" key="4">
    <source>
        <dbReference type="Proteomes" id="UP000192247"/>
    </source>
</evidence>
<dbReference type="Pfam" id="PF10390">
    <property type="entry name" value="ELL"/>
    <property type="match status" value="1"/>
</dbReference>
<protein>
    <submittedName>
        <fullName evidence="3">RNA polymerase II elongation factor ELL2-like</fullName>
    </submittedName>
</protein>
<proteinExistence type="predicted"/>
<feature type="region of interest" description="Disordered" evidence="1">
    <location>
        <begin position="150"/>
        <end position="226"/>
    </location>
</feature>
<keyword evidence="3" id="KW-0251">Elongation factor</keyword>
<dbReference type="Proteomes" id="UP000192247">
    <property type="component" value="Unassembled WGS sequence"/>
</dbReference>
<dbReference type="AlphaFoldDB" id="A0A1V9X9J2"/>
<keyword evidence="3" id="KW-0648">Protein biosynthesis</keyword>
<dbReference type="STRING" id="418985.A0A1V9X9J2"/>
<dbReference type="InParanoid" id="A0A1V9X9J2"/>